<dbReference type="Proteomes" id="UP000185999">
    <property type="component" value="Unassembled WGS sequence"/>
</dbReference>
<comment type="subcellular location">
    <subcellularLocation>
        <location evidence="5">Cytoplasm</location>
    </subcellularLocation>
</comment>
<evidence type="ECO:0000256" key="6">
    <source>
        <dbReference type="NCBIfam" id="TIGR00152"/>
    </source>
</evidence>
<keyword evidence="2 5" id="KW-0547">Nucleotide-binding</keyword>
<dbReference type="PROSITE" id="PS51219">
    <property type="entry name" value="DPCK"/>
    <property type="match status" value="1"/>
</dbReference>
<dbReference type="HAMAP" id="MF_00376">
    <property type="entry name" value="Dephospho_CoA_kinase"/>
    <property type="match status" value="1"/>
</dbReference>
<sequence>MLVVGLTGGIGCGKSAASAQFETQGRAIIDADIVAREVVEPGEIALKKIVDKFGPSVLSDNGALDRASLRETVFSDIKSREWLEQLLHPIIRHRIMEKIETANQKDQGNSPYIILVSPLLLETDQHKMVDHIVVIDVPESLQIERAKSRDGNNEDQIKRIMAAQLPRQSRLDLADTVLDNSGTPNHLHNQIKLLDLKLRELAATEYRT</sequence>
<comment type="similarity">
    <text evidence="1 5">Belongs to the CoaE family.</text>
</comment>
<dbReference type="InterPro" id="IPR001977">
    <property type="entry name" value="Depp_CoAkinase"/>
</dbReference>
<keyword evidence="5" id="KW-0808">Transferase</keyword>
<dbReference type="GO" id="GO:0004140">
    <property type="term" value="F:dephospho-CoA kinase activity"/>
    <property type="evidence" value="ECO:0007669"/>
    <property type="project" value="UniProtKB-UniRule"/>
</dbReference>
<dbReference type="AlphaFoldDB" id="A0A1N7NKS6"/>
<name>A0A1N7NKS6_9GAMM</name>
<evidence type="ECO:0000256" key="3">
    <source>
        <dbReference type="ARBA" id="ARBA00022840"/>
    </source>
</evidence>
<evidence type="ECO:0000313" key="7">
    <source>
        <dbReference type="EMBL" id="SIS98912.1"/>
    </source>
</evidence>
<evidence type="ECO:0000256" key="1">
    <source>
        <dbReference type="ARBA" id="ARBA00009018"/>
    </source>
</evidence>
<gene>
    <name evidence="5" type="primary">coaE</name>
    <name evidence="7" type="ORF">SAMN05421760_1107</name>
</gene>
<dbReference type="Pfam" id="PF01121">
    <property type="entry name" value="CoaE"/>
    <property type="match status" value="1"/>
</dbReference>
<evidence type="ECO:0000313" key="8">
    <source>
        <dbReference type="Proteomes" id="UP000185999"/>
    </source>
</evidence>
<proteinExistence type="inferred from homology"/>
<keyword evidence="3 5" id="KW-0067">ATP-binding</keyword>
<dbReference type="PANTHER" id="PTHR10695">
    <property type="entry name" value="DEPHOSPHO-COA KINASE-RELATED"/>
    <property type="match status" value="1"/>
</dbReference>
<dbReference type="RefSeq" id="WP_054339848.1">
    <property type="nucleotide sequence ID" value="NZ_FTOE01000010.1"/>
</dbReference>
<dbReference type="GO" id="GO:0005737">
    <property type="term" value="C:cytoplasm"/>
    <property type="evidence" value="ECO:0007669"/>
    <property type="project" value="UniProtKB-SubCell"/>
</dbReference>
<feature type="binding site" evidence="5">
    <location>
        <begin position="11"/>
        <end position="16"/>
    </location>
    <ligand>
        <name>ATP</name>
        <dbReference type="ChEBI" id="CHEBI:30616"/>
    </ligand>
</feature>
<dbReference type="InterPro" id="IPR027417">
    <property type="entry name" value="P-loop_NTPase"/>
</dbReference>
<accession>A0A1N7NKS6</accession>
<evidence type="ECO:0000256" key="4">
    <source>
        <dbReference type="ARBA" id="ARBA00022993"/>
    </source>
</evidence>
<dbReference type="EMBL" id="FTOE01000010">
    <property type="protein sequence ID" value="SIS98912.1"/>
    <property type="molecule type" value="Genomic_DNA"/>
</dbReference>
<dbReference type="SUPFAM" id="SSF52540">
    <property type="entry name" value="P-loop containing nucleoside triphosphate hydrolases"/>
    <property type="match status" value="1"/>
</dbReference>
<reference evidence="8" key="1">
    <citation type="submission" date="2017-01" db="EMBL/GenBank/DDBJ databases">
        <authorList>
            <person name="Varghese N."/>
            <person name="Submissions S."/>
        </authorList>
    </citation>
    <scope>NUCLEOTIDE SEQUENCE [LARGE SCALE GENOMIC DNA]</scope>
    <source>
        <strain evidence="8">DSM 22306</strain>
    </source>
</reference>
<keyword evidence="5 7" id="KW-0418">Kinase</keyword>
<dbReference type="UniPathway" id="UPA00241">
    <property type="reaction ID" value="UER00356"/>
</dbReference>
<keyword evidence="4 5" id="KW-0173">Coenzyme A biosynthesis</keyword>
<dbReference type="Gene3D" id="3.40.50.300">
    <property type="entry name" value="P-loop containing nucleotide triphosphate hydrolases"/>
    <property type="match status" value="1"/>
</dbReference>
<keyword evidence="5" id="KW-0963">Cytoplasm</keyword>
<comment type="pathway">
    <text evidence="5">Cofactor biosynthesis; coenzyme A biosynthesis; CoA from (R)-pantothenate: step 5/5.</text>
</comment>
<evidence type="ECO:0000256" key="5">
    <source>
        <dbReference type="HAMAP-Rule" id="MF_00376"/>
    </source>
</evidence>
<dbReference type="EC" id="2.7.1.24" evidence="5 6"/>
<organism evidence="7 8">
    <name type="scientific">Neptunomonas antarctica</name>
    <dbReference type="NCBI Taxonomy" id="619304"/>
    <lineage>
        <taxon>Bacteria</taxon>
        <taxon>Pseudomonadati</taxon>
        <taxon>Pseudomonadota</taxon>
        <taxon>Gammaproteobacteria</taxon>
        <taxon>Oceanospirillales</taxon>
        <taxon>Oceanospirillaceae</taxon>
        <taxon>Neptunomonas</taxon>
    </lineage>
</organism>
<keyword evidence="8" id="KW-1185">Reference proteome</keyword>
<comment type="catalytic activity">
    <reaction evidence="5">
        <text>3'-dephospho-CoA + ATP = ADP + CoA + H(+)</text>
        <dbReference type="Rhea" id="RHEA:18245"/>
        <dbReference type="ChEBI" id="CHEBI:15378"/>
        <dbReference type="ChEBI" id="CHEBI:30616"/>
        <dbReference type="ChEBI" id="CHEBI:57287"/>
        <dbReference type="ChEBI" id="CHEBI:57328"/>
        <dbReference type="ChEBI" id="CHEBI:456216"/>
        <dbReference type="EC" id="2.7.1.24"/>
    </reaction>
</comment>
<dbReference type="GO" id="GO:0005524">
    <property type="term" value="F:ATP binding"/>
    <property type="evidence" value="ECO:0007669"/>
    <property type="project" value="UniProtKB-UniRule"/>
</dbReference>
<comment type="function">
    <text evidence="5">Catalyzes the phosphorylation of the 3'-hydroxyl group of dephosphocoenzyme A to form coenzyme A.</text>
</comment>
<dbReference type="NCBIfam" id="TIGR00152">
    <property type="entry name" value="dephospho-CoA kinase"/>
    <property type="match status" value="1"/>
</dbReference>
<dbReference type="GO" id="GO:0015937">
    <property type="term" value="P:coenzyme A biosynthetic process"/>
    <property type="evidence" value="ECO:0007669"/>
    <property type="project" value="UniProtKB-UniRule"/>
</dbReference>
<dbReference type="PANTHER" id="PTHR10695:SF46">
    <property type="entry name" value="BIFUNCTIONAL COENZYME A SYNTHASE-RELATED"/>
    <property type="match status" value="1"/>
</dbReference>
<dbReference type="STRING" id="619304.SAMN05421760_1107"/>
<dbReference type="CDD" id="cd02022">
    <property type="entry name" value="DPCK"/>
    <property type="match status" value="1"/>
</dbReference>
<protein>
    <recommendedName>
        <fullName evidence="5 6">Dephospho-CoA kinase</fullName>
        <ecNumber evidence="5 6">2.7.1.24</ecNumber>
    </recommendedName>
    <alternativeName>
        <fullName evidence="5">Dephosphocoenzyme A kinase</fullName>
    </alternativeName>
</protein>
<evidence type="ECO:0000256" key="2">
    <source>
        <dbReference type="ARBA" id="ARBA00022741"/>
    </source>
</evidence>